<keyword evidence="1" id="KW-0436">Ligase</keyword>
<name>A0ABT6XKF8_9GAMM</name>
<comment type="caution">
    <text evidence="1">The sequence shown here is derived from an EMBL/GenBank/DDBJ whole genome shotgun (WGS) entry which is preliminary data.</text>
</comment>
<reference evidence="1 2" key="1">
    <citation type="submission" date="2023-05" db="EMBL/GenBank/DDBJ databases">
        <title>Lysobacter sp. strain LF1 Genome sequencing and assembly.</title>
        <authorList>
            <person name="Jung Y."/>
        </authorList>
    </citation>
    <scope>NUCLEOTIDE SEQUENCE [LARGE SCALE GENOMIC DNA]</scope>
    <source>
        <strain evidence="1 2">LF1</strain>
    </source>
</reference>
<organism evidence="1 2">
    <name type="scientific">Lysobacter stagni</name>
    <dbReference type="NCBI Taxonomy" id="3045172"/>
    <lineage>
        <taxon>Bacteria</taxon>
        <taxon>Pseudomonadati</taxon>
        <taxon>Pseudomonadota</taxon>
        <taxon>Gammaproteobacteria</taxon>
        <taxon>Lysobacterales</taxon>
        <taxon>Lysobacteraceae</taxon>
        <taxon>Lysobacter</taxon>
    </lineage>
</organism>
<accession>A0ABT6XKF8</accession>
<dbReference type="RefSeq" id="WP_283214141.1">
    <property type="nucleotide sequence ID" value="NZ_JASGBI010000002.1"/>
</dbReference>
<dbReference type="Proteomes" id="UP001321580">
    <property type="component" value="Unassembled WGS sequence"/>
</dbReference>
<keyword evidence="2" id="KW-1185">Reference proteome</keyword>
<evidence type="ECO:0000313" key="1">
    <source>
        <dbReference type="EMBL" id="MDI9240655.1"/>
    </source>
</evidence>
<sequence>MIAIDVLIEPDSALLQRARAANAVLRADHPPGFAFDDTHLPHVTLVQRYVRRDDLPAVCEAVRDIAMQHDVRAMHLQATGLHMRATDTVGSASWTLANTPALQALADACLDAAAPFAISGGGQAAFVPNEDGTPIRDSTIDYVERFAPDHSGANYAPHITLGRARAAFLRELQRAPFEAFVVSPAAIAVYQLGNHGTARRRLWPWPAG</sequence>
<dbReference type="InterPro" id="IPR009097">
    <property type="entry name" value="Cyclic_Pdiesterase"/>
</dbReference>
<gene>
    <name evidence="1" type="ORF">QLQ15_17255</name>
</gene>
<dbReference type="Gene3D" id="3.90.1140.10">
    <property type="entry name" value="Cyclic phosphodiesterase"/>
    <property type="match status" value="1"/>
</dbReference>
<dbReference type="SUPFAM" id="SSF55144">
    <property type="entry name" value="LigT-like"/>
    <property type="match status" value="2"/>
</dbReference>
<evidence type="ECO:0000313" key="2">
    <source>
        <dbReference type="Proteomes" id="UP001321580"/>
    </source>
</evidence>
<protein>
    <submittedName>
        <fullName evidence="1">2'-5' RNA ligase family protein</fullName>
    </submittedName>
</protein>
<proteinExistence type="predicted"/>
<dbReference type="EMBL" id="JASGBI010000002">
    <property type="protein sequence ID" value="MDI9240655.1"/>
    <property type="molecule type" value="Genomic_DNA"/>
</dbReference>
<dbReference type="GO" id="GO:0016874">
    <property type="term" value="F:ligase activity"/>
    <property type="evidence" value="ECO:0007669"/>
    <property type="project" value="UniProtKB-KW"/>
</dbReference>